<evidence type="ECO:0000313" key="2">
    <source>
        <dbReference type="Proteomes" id="UP001182304"/>
    </source>
</evidence>
<dbReference type="RefSeq" id="WP_016533476.1">
    <property type="nucleotide sequence ID" value="NZ_AP025519.1"/>
</dbReference>
<evidence type="ECO:0008006" key="3">
    <source>
        <dbReference type="Google" id="ProtNLM"/>
    </source>
</evidence>
<dbReference type="AlphaFoldDB" id="A0AAW8VB53"/>
<organism evidence="1 2">
    <name type="scientific">Pasteurella multocida</name>
    <dbReference type="NCBI Taxonomy" id="747"/>
    <lineage>
        <taxon>Bacteria</taxon>
        <taxon>Pseudomonadati</taxon>
        <taxon>Pseudomonadota</taxon>
        <taxon>Gammaproteobacteria</taxon>
        <taxon>Pasteurellales</taxon>
        <taxon>Pasteurellaceae</taxon>
        <taxon>Pasteurella</taxon>
    </lineage>
</organism>
<proteinExistence type="predicted"/>
<sequence>MKFKIIDQAIISYSFQLSSFKNNDTNEEVTNEGKIIIGVSIPDELSKEENISLITDLELTSPECKLELKMAFHIEKGSIKLNYLKEKEKELLMSFFPYIITTAKNLLSFSNIPVSGMPYLPLDLTQI</sequence>
<reference evidence="1" key="1">
    <citation type="submission" date="2022-07" db="EMBL/GenBank/DDBJ databases">
        <title>Sequence of Pasteurella multocoda 17BRD-035.</title>
        <authorList>
            <person name="Roy Chowdhury P."/>
            <person name="Alhamami T."/>
            <person name="Trott D.J."/>
            <person name="Djordvevic S.P."/>
        </authorList>
    </citation>
    <scope>NUCLEOTIDE SEQUENCE</scope>
    <source>
        <strain evidence="1">17BRD-035</strain>
    </source>
</reference>
<evidence type="ECO:0000313" key="1">
    <source>
        <dbReference type="EMBL" id="MDT3453552.1"/>
    </source>
</evidence>
<protein>
    <recommendedName>
        <fullName evidence="3">Preprotein translocase subunit SecB</fullName>
    </recommendedName>
</protein>
<name>A0AAW8VB53_PASMD</name>
<gene>
    <name evidence="1" type="ORF">NQF69_12345</name>
</gene>
<comment type="caution">
    <text evidence="1">The sequence shown here is derived from an EMBL/GenBank/DDBJ whole genome shotgun (WGS) entry which is preliminary data.</text>
</comment>
<accession>A0AAW8VB53</accession>
<dbReference type="EMBL" id="JANIEN010000037">
    <property type="protein sequence ID" value="MDT3453552.1"/>
    <property type="molecule type" value="Genomic_DNA"/>
</dbReference>
<dbReference type="Proteomes" id="UP001182304">
    <property type="component" value="Unassembled WGS sequence"/>
</dbReference>